<reference evidence="10 11" key="1">
    <citation type="submission" date="2019-11" db="EMBL/GenBank/DDBJ databases">
        <title>Genome sequence of Moorella glycerini DSM11254.</title>
        <authorList>
            <person name="Poehlein A."/>
            <person name="Boeer T."/>
            <person name="Daniel R."/>
        </authorList>
    </citation>
    <scope>NUCLEOTIDE SEQUENCE [LARGE SCALE GENOMIC DNA]</scope>
    <source>
        <strain evidence="10 11">DSM 11254</strain>
    </source>
</reference>
<evidence type="ECO:0000259" key="9">
    <source>
        <dbReference type="Pfam" id="PF07730"/>
    </source>
</evidence>
<dbReference type="PANTHER" id="PTHR24421:SF10">
    <property type="entry name" value="NITRATE_NITRITE SENSOR PROTEIN NARQ"/>
    <property type="match status" value="1"/>
</dbReference>
<dbReference type="EC" id="2.7.13.3" evidence="2"/>
<evidence type="ECO:0000256" key="6">
    <source>
        <dbReference type="ARBA" id="ARBA00022777"/>
    </source>
</evidence>
<evidence type="ECO:0000256" key="7">
    <source>
        <dbReference type="ARBA" id="ARBA00022840"/>
    </source>
</evidence>
<feature type="domain" description="Signal transduction histidine kinase subgroup 3 dimerisation and phosphoacceptor" evidence="9">
    <location>
        <begin position="15"/>
        <end position="84"/>
    </location>
</feature>
<evidence type="ECO:0000256" key="5">
    <source>
        <dbReference type="ARBA" id="ARBA00022741"/>
    </source>
</evidence>
<evidence type="ECO:0000256" key="2">
    <source>
        <dbReference type="ARBA" id="ARBA00012438"/>
    </source>
</evidence>
<dbReference type="Pfam" id="PF07730">
    <property type="entry name" value="HisKA_3"/>
    <property type="match status" value="1"/>
</dbReference>
<evidence type="ECO:0000256" key="4">
    <source>
        <dbReference type="ARBA" id="ARBA00022679"/>
    </source>
</evidence>
<dbReference type="InterPro" id="IPR011712">
    <property type="entry name" value="Sig_transdc_His_kin_sub3_dim/P"/>
</dbReference>
<comment type="catalytic activity">
    <reaction evidence="1">
        <text>ATP + protein L-histidine = ADP + protein N-phospho-L-histidine.</text>
        <dbReference type="EC" id="2.7.13.3"/>
    </reaction>
</comment>
<dbReference type="EMBL" id="CP046244">
    <property type="protein sequence ID" value="QGP93945.1"/>
    <property type="molecule type" value="Genomic_DNA"/>
</dbReference>
<keyword evidence="11" id="KW-1185">Reference proteome</keyword>
<dbReference type="PANTHER" id="PTHR24421">
    <property type="entry name" value="NITRATE/NITRITE SENSOR PROTEIN NARX-RELATED"/>
    <property type="match status" value="1"/>
</dbReference>
<evidence type="ECO:0000256" key="1">
    <source>
        <dbReference type="ARBA" id="ARBA00000085"/>
    </source>
</evidence>
<evidence type="ECO:0000313" key="10">
    <source>
        <dbReference type="EMBL" id="QGP93945.1"/>
    </source>
</evidence>
<keyword evidence="6 10" id="KW-0418">Kinase</keyword>
<evidence type="ECO:0000256" key="3">
    <source>
        <dbReference type="ARBA" id="ARBA00022553"/>
    </source>
</evidence>
<dbReference type="Gene3D" id="3.30.565.10">
    <property type="entry name" value="Histidine kinase-like ATPase, C-terminal domain"/>
    <property type="match status" value="1"/>
</dbReference>
<accession>A0A6I5ZWC4</accession>
<dbReference type="InterPro" id="IPR050482">
    <property type="entry name" value="Sensor_HK_TwoCompSys"/>
</dbReference>
<protein>
    <recommendedName>
        <fullName evidence="2">histidine kinase</fullName>
        <ecNumber evidence="2">2.7.13.3</ecNumber>
    </recommendedName>
</protein>
<dbReference type="AlphaFoldDB" id="A0A6I5ZWC4"/>
<dbReference type="GO" id="GO:0000155">
    <property type="term" value="F:phosphorelay sensor kinase activity"/>
    <property type="evidence" value="ECO:0007669"/>
    <property type="project" value="InterPro"/>
</dbReference>
<sequence>MNWLSGQLISMQEKERERLARDLHDGLGQDIVAQKLQLESVLAALSHKEKINLPQIKLNIKEIIGGIERIGEEVRRISFDLMPSMLESLGLKNTLEWMSEQFSIASGLKVDLEIYGVGPERLPPNIEVALFRVFQEALNNISKHAQPSRVSLKLSYVYPKLIAVIADDGQGFEP</sequence>
<dbReference type="InterPro" id="IPR036890">
    <property type="entry name" value="HATPase_C_sf"/>
</dbReference>
<evidence type="ECO:0000313" key="11">
    <source>
        <dbReference type="Proteomes" id="UP000425916"/>
    </source>
</evidence>
<keyword evidence="3" id="KW-0597">Phosphoprotein</keyword>
<gene>
    <name evidence="10" type="primary">nreB</name>
    <name evidence="10" type="ORF">MGLY_33700</name>
</gene>
<dbReference type="GO" id="GO:0046983">
    <property type="term" value="F:protein dimerization activity"/>
    <property type="evidence" value="ECO:0007669"/>
    <property type="project" value="InterPro"/>
</dbReference>
<dbReference type="SUPFAM" id="SSF55874">
    <property type="entry name" value="ATPase domain of HSP90 chaperone/DNA topoisomerase II/histidine kinase"/>
    <property type="match status" value="1"/>
</dbReference>
<keyword evidence="5" id="KW-0547">Nucleotide-binding</keyword>
<keyword evidence="4 10" id="KW-0808">Transferase</keyword>
<organism evidence="10 11">
    <name type="scientific">Neomoorella glycerini</name>
    <dbReference type="NCBI Taxonomy" id="55779"/>
    <lineage>
        <taxon>Bacteria</taxon>
        <taxon>Bacillati</taxon>
        <taxon>Bacillota</taxon>
        <taxon>Clostridia</taxon>
        <taxon>Neomoorellales</taxon>
        <taxon>Neomoorellaceae</taxon>
        <taxon>Neomoorella</taxon>
    </lineage>
</organism>
<proteinExistence type="predicted"/>
<dbReference type="GO" id="GO:0005524">
    <property type="term" value="F:ATP binding"/>
    <property type="evidence" value="ECO:0007669"/>
    <property type="project" value="UniProtKB-KW"/>
</dbReference>
<keyword evidence="7" id="KW-0067">ATP-binding</keyword>
<evidence type="ECO:0000256" key="8">
    <source>
        <dbReference type="ARBA" id="ARBA00023012"/>
    </source>
</evidence>
<dbReference type="Proteomes" id="UP000425916">
    <property type="component" value="Chromosome"/>
</dbReference>
<keyword evidence="8" id="KW-0902">Two-component regulatory system</keyword>
<dbReference type="Gene3D" id="1.20.5.1930">
    <property type="match status" value="1"/>
</dbReference>
<name>A0A6I5ZWC4_9FIRM</name>
<dbReference type="GO" id="GO:0016020">
    <property type="term" value="C:membrane"/>
    <property type="evidence" value="ECO:0007669"/>
    <property type="project" value="InterPro"/>
</dbReference>